<accession>A0A0L0D2C6</accession>
<evidence type="ECO:0000313" key="2">
    <source>
        <dbReference type="EMBL" id="KNC46351.1"/>
    </source>
</evidence>
<dbReference type="RefSeq" id="XP_013760644.1">
    <property type="nucleotide sequence ID" value="XM_013905190.1"/>
</dbReference>
<dbReference type="EMBL" id="GL349442">
    <property type="protein sequence ID" value="KNC46351.1"/>
    <property type="molecule type" value="Genomic_DNA"/>
</dbReference>
<dbReference type="PANTHER" id="PTHR35537">
    <property type="entry name" value="DNA DAMAGE-INDUCIBLE APOPTOSIS SUPPRESSOR PROTEIN DDIAS"/>
    <property type="match status" value="1"/>
</dbReference>
<dbReference type="PANTHER" id="PTHR35537:SF1">
    <property type="entry name" value="DNA DAMAGE-INDUCED APOPTOSIS SUPPRESSOR PROTEIN"/>
    <property type="match status" value="1"/>
</dbReference>
<reference evidence="2 3" key="1">
    <citation type="submission" date="2010-05" db="EMBL/GenBank/DDBJ databases">
        <title>The Genome Sequence of Thecamonas trahens ATCC 50062.</title>
        <authorList>
            <consortium name="The Broad Institute Genome Sequencing Platform"/>
            <person name="Russ C."/>
            <person name="Cuomo C."/>
            <person name="Shea T."/>
            <person name="Young S.K."/>
            <person name="Zeng Q."/>
            <person name="Koehrsen M."/>
            <person name="Haas B."/>
            <person name="Borodovsky M."/>
            <person name="Guigo R."/>
            <person name="Alvarado L."/>
            <person name="Berlin A."/>
            <person name="Bochicchio J."/>
            <person name="Borenstein D."/>
            <person name="Chapman S."/>
            <person name="Chen Z."/>
            <person name="Freedman E."/>
            <person name="Gellesch M."/>
            <person name="Goldberg J."/>
            <person name="Griggs A."/>
            <person name="Gujja S."/>
            <person name="Heilman E."/>
            <person name="Heiman D."/>
            <person name="Hepburn T."/>
            <person name="Howarth C."/>
            <person name="Jen D."/>
            <person name="Larson L."/>
            <person name="Mehta T."/>
            <person name="Park D."/>
            <person name="Pearson M."/>
            <person name="Roberts A."/>
            <person name="Saif S."/>
            <person name="Shenoy N."/>
            <person name="Sisk P."/>
            <person name="Stolte C."/>
            <person name="Sykes S."/>
            <person name="Thomson T."/>
            <person name="Walk T."/>
            <person name="White J."/>
            <person name="Yandava C."/>
            <person name="Burger G."/>
            <person name="Gray M.W."/>
            <person name="Holland P.W.H."/>
            <person name="King N."/>
            <person name="Lang F.B.F."/>
            <person name="Roger A.J."/>
            <person name="Ruiz-Trillo I."/>
            <person name="Lander E."/>
            <person name="Nusbaum C."/>
        </authorList>
    </citation>
    <scope>NUCLEOTIDE SEQUENCE [LARGE SCALE GENOMIC DNA]</scope>
    <source>
        <strain evidence="2 3">ATCC 50062</strain>
    </source>
</reference>
<protein>
    <submittedName>
        <fullName evidence="2">Uncharacterized protein</fullName>
    </submittedName>
</protein>
<dbReference type="GO" id="GO:0005737">
    <property type="term" value="C:cytoplasm"/>
    <property type="evidence" value="ECO:0007669"/>
    <property type="project" value="TreeGrafter"/>
</dbReference>
<dbReference type="InterPro" id="IPR012340">
    <property type="entry name" value="NA-bd_OB-fold"/>
</dbReference>
<dbReference type="GO" id="GO:0005634">
    <property type="term" value="C:nucleus"/>
    <property type="evidence" value="ECO:0007669"/>
    <property type="project" value="TreeGrafter"/>
</dbReference>
<feature type="compositionally biased region" description="Low complexity" evidence="1">
    <location>
        <begin position="302"/>
        <end position="312"/>
    </location>
</feature>
<dbReference type="SUPFAM" id="SSF50249">
    <property type="entry name" value="Nucleic acid-binding proteins"/>
    <property type="match status" value="1"/>
</dbReference>
<sequence>MPRVTGTVLKVMYAGGPMYPACTACRRKTVVTTTGGSGGTPRADCRRCRRRGCPVWYRYRLAFAVTDGASPQPRTLVVFGDSLNACFGASAETFARAAAGYAPDLVRTAVETFFVGKLFQFVIPAPRTGASAAQTGATRTTAGGSGKVIALPGGRFAAVARAAARVPDGMATFDSLGLSTTEDTVVRMGPPLTGAYSMAIVALLQACADALQASPPSVARITSPRKPTSPYAAAYSPQLSNTLQASVSRLSASLGMSMTQSGALCLPTTPTATAALSASGMSLATPLALTPFTAALIKAADAAGPSSPSSDSPSHRPRRAPSRAPAMPTPTPNLLRTFAQFETPREETPLPGLLGKVRKKQRLSSSPSAPHSARAAYTLASPFVPRTASFTIAASPSVFVPESPPTTRPAKKLLRPQVPVPEVDDLVV</sequence>
<keyword evidence="3" id="KW-1185">Reference proteome</keyword>
<gene>
    <name evidence="2" type="ORF">AMSG_02803</name>
</gene>
<dbReference type="GeneID" id="25562455"/>
<dbReference type="Proteomes" id="UP000054408">
    <property type="component" value="Unassembled WGS sequence"/>
</dbReference>
<evidence type="ECO:0000256" key="1">
    <source>
        <dbReference type="SAM" id="MobiDB-lite"/>
    </source>
</evidence>
<name>A0A0L0D2C6_THETB</name>
<organism evidence="2 3">
    <name type="scientific">Thecamonas trahens ATCC 50062</name>
    <dbReference type="NCBI Taxonomy" id="461836"/>
    <lineage>
        <taxon>Eukaryota</taxon>
        <taxon>Apusozoa</taxon>
        <taxon>Apusomonadida</taxon>
        <taxon>Apusomonadidae</taxon>
        <taxon>Thecamonas</taxon>
    </lineage>
</organism>
<evidence type="ECO:0000313" key="3">
    <source>
        <dbReference type="Proteomes" id="UP000054408"/>
    </source>
</evidence>
<dbReference type="AlphaFoldDB" id="A0A0L0D2C6"/>
<dbReference type="InterPro" id="IPR043522">
    <property type="entry name" value="DDIAS"/>
</dbReference>
<proteinExistence type="predicted"/>
<feature type="region of interest" description="Disordered" evidence="1">
    <location>
        <begin position="302"/>
        <end position="372"/>
    </location>
</feature>
<dbReference type="Gene3D" id="2.40.50.140">
    <property type="entry name" value="Nucleic acid-binding proteins"/>
    <property type="match status" value="1"/>
</dbReference>